<feature type="region of interest" description="Disordered" evidence="1">
    <location>
        <begin position="1"/>
        <end position="144"/>
    </location>
</feature>
<dbReference type="EMBL" id="CAFZ01000376">
    <property type="protein sequence ID" value="CCA74942.1"/>
    <property type="molecule type" value="Genomic_DNA"/>
</dbReference>
<accession>G4TUE9</accession>
<evidence type="ECO:0000313" key="2">
    <source>
        <dbReference type="EMBL" id="CCA74942.1"/>
    </source>
</evidence>
<protein>
    <submittedName>
        <fullName evidence="2">Uncharacterized protein</fullName>
    </submittedName>
</protein>
<evidence type="ECO:0000256" key="1">
    <source>
        <dbReference type="SAM" id="MobiDB-lite"/>
    </source>
</evidence>
<proteinExistence type="predicted"/>
<name>G4TUE9_SERID</name>
<keyword evidence="3" id="KW-1185">Reference proteome</keyword>
<gene>
    <name evidence="2" type="ORF">PIIN_08922</name>
</gene>
<sequence length="166" mass="17307">MSSTETVNRVEHDEPMANATNDSRALSDEVEGTYDAPSPPVSVLDTDPRRPSGTTDMLDFEGDGALSDSDSAWEPGSTPDLVYPSSLDTASAASTSPPSTPASPIYYPAPVSANGTGTPPPWTPPTGSLSPVSDMWSEDDDESFGEDIVEGAIHRLSAMTNAASED</sequence>
<dbReference type="Proteomes" id="UP000007148">
    <property type="component" value="Unassembled WGS sequence"/>
</dbReference>
<comment type="caution">
    <text evidence="2">The sequence shown here is derived from an EMBL/GenBank/DDBJ whole genome shotgun (WGS) entry which is preliminary data.</text>
</comment>
<dbReference type="HOGENOM" id="CLU_1750416_0_0_1"/>
<feature type="compositionally biased region" description="Low complexity" evidence="1">
    <location>
        <begin position="84"/>
        <end position="110"/>
    </location>
</feature>
<evidence type="ECO:0000313" key="3">
    <source>
        <dbReference type="Proteomes" id="UP000007148"/>
    </source>
</evidence>
<dbReference type="AlphaFoldDB" id="G4TUE9"/>
<dbReference type="InParanoid" id="G4TUE9"/>
<organism evidence="2 3">
    <name type="scientific">Serendipita indica (strain DSM 11827)</name>
    <name type="common">Root endophyte fungus</name>
    <name type="synonym">Piriformospora indica</name>
    <dbReference type="NCBI Taxonomy" id="1109443"/>
    <lineage>
        <taxon>Eukaryota</taxon>
        <taxon>Fungi</taxon>
        <taxon>Dikarya</taxon>
        <taxon>Basidiomycota</taxon>
        <taxon>Agaricomycotina</taxon>
        <taxon>Agaricomycetes</taxon>
        <taxon>Sebacinales</taxon>
        <taxon>Serendipitaceae</taxon>
        <taxon>Serendipita</taxon>
    </lineage>
</organism>
<reference evidence="2 3" key="1">
    <citation type="journal article" date="2011" name="PLoS Pathog.">
        <title>Endophytic Life Strategies Decoded by Genome and Transcriptome Analyses of the Mutualistic Root Symbiont Piriformospora indica.</title>
        <authorList>
            <person name="Zuccaro A."/>
            <person name="Lahrmann U."/>
            <person name="Guldener U."/>
            <person name="Langen G."/>
            <person name="Pfiffi S."/>
            <person name="Biedenkopf D."/>
            <person name="Wong P."/>
            <person name="Samans B."/>
            <person name="Grimm C."/>
            <person name="Basiewicz M."/>
            <person name="Murat C."/>
            <person name="Martin F."/>
            <person name="Kogel K.H."/>
        </authorList>
    </citation>
    <scope>NUCLEOTIDE SEQUENCE [LARGE SCALE GENOMIC DNA]</scope>
    <source>
        <strain evidence="2 3">DSM 11827</strain>
    </source>
</reference>